<protein>
    <submittedName>
        <fullName evidence="2">Uncharacterized protein</fullName>
    </submittedName>
</protein>
<gene>
    <name evidence="2" type="ORF">EC973_006731</name>
</gene>
<name>A0A8H7BN74_9FUNG</name>
<comment type="caution">
    <text evidence="2">The sequence shown here is derived from an EMBL/GenBank/DDBJ whole genome shotgun (WGS) entry which is preliminary data.</text>
</comment>
<evidence type="ECO:0000313" key="3">
    <source>
        <dbReference type="Proteomes" id="UP000605846"/>
    </source>
</evidence>
<dbReference type="Proteomes" id="UP000605846">
    <property type="component" value="Unassembled WGS sequence"/>
</dbReference>
<evidence type="ECO:0000256" key="1">
    <source>
        <dbReference type="SAM" id="SignalP"/>
    </source>
</evidence>
<evidence type="ECO:0000313" key="2">
    <source>
        <dbReference type="EMBL" id="KAF7728093.1"/>
    </source>
</evidence>
<sequence length="145" mass="15531">MYFSTLSSLALALVAAVSVQAAPLEARAPAACLGFRITSPTQSGLQWTYGQCYAVSWDLGASKVKTIKSIDLYNAKTNKKVVTEISNIPASNGWSGNFQLQLDEDDLESGDYYFKVNGDAGGRACTLDSVKFHVTVNPNSPPSQC</sequence>
<dbReference type="EMBL" id="JABAYA010000044">
    <property type="protein sequence ID" value="KAF7728093.1"/>
    <property type="molecule type" value="Genomic_DNA"/>
</dbReference>
<feature type="signal peptide" evidence="1">
    <location>
        <begin position="1"/>
        <end position="21"/>
    </location>
</feature>
<dbReference type="AlphaFoldDB" id="A0A8H7BN74"/>
<keyword evidence="1" id="KW-0732">Signal</keyword>
<reference evidence="2" key="1">
    <citation type="submission" date="2020-01" db="EMBL/GenBank/DDBJ databases">
        <title>Genome Sequencing of Three Apophysomyces-Like Fungal Strains Confirms a Novel Fungal Genus in the Mucoromycota with divergent Burkholderia-like Endosymbiotic Bacteria.</title>
        <authorList>
            <person name="Stajich J.E."/>
            <person name="Macias A.M."/>
            <person name="Carter-House D."/>
            <person name="Lovett B."/>
            <person name="Kasson L.R."/>
            <person name="Berry K."/>
            <person name="Grigoriev I."/>
            <person name="Chang Y."/>
            <person name="Spatafora J."/>
            <person name="Kasson M.T."/>
        </authorList>
    </citation>
    <scope>NUCLEOTIDE SEQUENCE</scope>
    <source>
        <strain evidence="2">NRRL A-21654</strain>
    </source>
</reference>
<keyword evidence="3" id="KW-1185">Reference proteome</keyword>
<accession>A0A8H7BN74</accession>
<dbReference type="OrthoDB" id="2433997at2759"/>
<organism evidence="2 3">
    <name type="scientific">Apophysomyces ossiformis</name>
    <dbReference type="NCBI Taxonomy" id="679940"/>
    <lineage>
        <taxon>Eukaryota</taxon>
        <taxon>Fungi</taxon>
        <taxon>Fungi incertae sedis</taxon>
        <taxon>Mucoromycota</taxon>
        <taxon>Mucoromycotina</taxon>
        <taxon>Mucoromycetes</taxon>
        <taxon>Mucorales</taxon>
        <taxon>Mucorineae</taxon>
        <taxon>Mucoraceae</taxon>
        <taxon>Apophysomyces</taxon>
    </lineage>
</organism>
<proteinExistence type="predicted"/>
<feature type="chain" id="PRO_5034409574" evidence="1">
    <location>
        <begin position="22"/>
        <end position="145"/>
    </location>
</feature>